<comment type="caution">
    <text evidence="2">The sequence shown here is derived from an EMBL/GenBank/DDBJ whole genome shotgun (WGS) entry which is preliminary data.</text>
</comment>
<dbReference type="PANTHER" id="PTHR43036">
    <property type="entry name" value="OSJNBB0011N17.9 PROTEIN"/>
    <property type="match status" value="1"/>
</dbReference>
<evidence type="ECO:0000313" key="2">
    <source>
        <dbReference type="EMBL" id="OQO00866.1"/>
    </source>
</evidence>
<dbReference type="SUPFAM" id="SSF53335">
    <property type="entry name" value="S-adenosyl-L-methionine-dependent methyltransferases"/>
    <property type="match status" value="1"/>
</dbReference>
<protein>
    <recommendedName>
        <fullName evidence="4">Methyltransferase type 11 domain-containing protein</fullName>
    </recommendedName>
</protein>
<accession>A0A1V8SNW8</accession>
<evidence type="ECO:0000256" key="1">
    <source>
        <dbReference type="SAM" id="MobiDB-lite"/>
    </source>
</evidence>
<dbReference type="InterPro" id="IPR029063">
    <property type="entry name" value="SAM-dependent_MTases_sf"/>
</dbReference>
<evidence type="ECO:0008006" key="4">
    <source>
        <dbReference type="Google" id="ProtNLM"/>
    </source>
</evidence>
<evidence type="ECO:0000313" key="3">
    <source>
        <dbReference type="Proteomes" id="UP000192596"/>
    </source>
</evidence>
<reference evidence="3" key="1">
    <citation type="submission" date="2017-03" db="EMBL/GenBank/DDBJ databases">
        <title>Genomes of endolithic fungi from Antarctica.</title>
        <authorList>
            <person name="Coleine C."/>
            <person name="Masonjones S."/>
            <person name="Stajich J.E."/>
        </authorList>
    </citation>
    <scope>NUCLEOTIDE SEQUENCE [LARGE SCALE GENOMIC DNA]</scope>
    <source>
        <strain evidence="3">CCFEE 5527</strain>
    </source>
</reference>
<proteinExistence type="predicted"/>
<organism evidence="2 3">
    <name type="scientific">Cryoendolithus antarcticus</name>
    <dbReference type="NCBI Taxonomy" id="1507870"/>
    <lineage>
        <taxon>Eukaryota</taxon>
        <taxon>Fungi</taxon>
        <taxon>Dikarya</taxon>
        <taxon>Ascomycota</taxon>
        <taxon>Pezizomycotina</taxon>
        <taxon>Dothideomycetes</taxon>
        <taxon>Dothideomycetidae</taxon>
        <taxon>Cladosporiales</taxon>
        <taxon>Cladosporiaceae</taxon>
        <taxon>Cryoendolithus</taxon>
    </lineage>
</organism>
<name>A0A1V8SNW8_9PEZI</name>
<dbReference type="AlphaFoldDB" id="A0A1V8SNW8"/>
<keyword evidence="3" id="KW-1185">Reference proteome</keyword>
<gene>
    <name evidence="2" type="ORF">B0A48_13553</name>
</gene>
<dbReference type="PANTHER" id="PTHR43036:SF2">
    <property type="entry name" value="OS04G0481300 PROTEIN"/>
    <property type="match status" value="1"/>
</dbReference>
<dbReference type="Proteomes" id="UP000192596">
    <property type="component" value="Unassembled WGS sequence"/>
</dbReference>
<dbReference type="EMBL" id="NAJO01000033">
    <property type="protein sequence ID" value="OQO00866.1"/>
    <property type="molecule type" value="Genomic_DNA"/>
</dbReference>
<dbReference type="InParanoid" id="A0A1V8SNW8"/>
<dbReference type="Gene3D" id="3.40.50.150">
    <property type="entry name" value="Vaccinia Virus protein VP39"/>
    <property type="match status" value="1"/>
</dbReference>
<feature type="region of interest" description="Disordered" evidence="1">
    <location>
        <begin position="35"/>
        <end position="56"/>
    </location>
</feature>
<sequence>MQSLIRPLLRPIPLISISIGGVLLATSLYGSRAAHTSLAPPPPNMTSSTPKSYTVKPYTPRHETWPYKPSDFTRQDESSDTHFYDTPRLVTHIDDLAIASLREYYATVLPTKGRILDFCSSWISHYPDAVANAAEKGEVTVTAMGMNDAELKANNMANGGRVCADLNATPDIPSALSKAGVATGEGFDASTCVVSIDYLTSPLEVLKSLLSVTKPGGTVQLVISNRCFPTKAIGRWLRVSEQERLAMVGDYLHFAGWKGIEIVEVSDGTIEGGRAAPGGLGGLMAYLGMPGGARDPLWVVRGKKEN</sequence>
<dbReference type="OrthoDB" id="2013972at2759"/>